<sequence length="362" mass="39253">MLRMKMKTTIVKMPLLAAMLMILAISCGSQATETTETATKEKEVEKSTLELVKERGKVIVGVTAGVPGYSAPDSEGVWQGFDVDLGRAVAAAVLGDADAIECRPLSAKERFTALQSGEIDVLSRVTTWTATRDSGLGLNFAGVNYYDGQGFMVAKDSGIKSLADLDGATIAVQAGTTTELNLSDYFRKMGMEFELITFEKNDQAAAALEAGRADAVTSDQSQLYALRTKFNAPDSFVMLPEVISKEPLGPVVRQGDDQWFNIVKWSFMVMLNAEEYGVTMDNVDEMKTSSTNPNVKRMLGVEGEVAGGFGLDNDWGYNIIKQVGNYGESFDRNLGMGSPLKISRGYNALWTDGGLQYGMPIR</sequence>
<dbReference type="Gene3D" id="3.40.190.10">
    <property type="entry name" value="Periplasmic binding protein-like II"/>
    <property type="match status" value="2"/>
</dbReference>
<proteinExistence type="inferred from homology"/>
<dbReference type="RefSeq" id="WP_221439819.1">
    <property type="nucleotide sequence ID" value="NZ_JACHGJ010000002.1"/>
</dbReference>
<evidence type="ECO:0000313" key="8">
    <source>
        <dbReference type="Proteomes" id="UP000587760"/>
    </source>
</evidence>
<dbReference type="SMART" id="SM00062">
    <property type="entry name" value="PBPb"/>
    <property type="match status" value="1"/>
</dbReference>
<accession>A0A841R9H1</accession>
<gene>
    <name evidence="7" type="ORF">HNR50_001247</name>
</gene>
<dbReference type="SUPFAM" id="SSF53850">
    <property type="entry name" value="Periplasmic binding protein-like II"/>
    <property type="match status" value="1"/>
</dbReference>
<feature type="signal peptide" evidence="5">
    <location>
        <begin position="1"/>
        <end position="31"/>
    </location>
</feature>
<name>A0A841R9H1_9SPIO</name>
<dbReference type="GO" id="GO:0006865">
    <property type="term" value="P:amino acid transport"/>
    <property type="evidence" value="ECO:0007669"/>
    <property type="project" value="TreeGrafter"/>
</dbReference>
<keyword evidence="3 5" id="KW-0732">Signal</keyword>
<evidence type="ECO:0000256" key="2">
    <source>
        <dbReference type="ARBA" id="ARBA00022448"/>
    </source>
</evidence>
<comment type="caution">
    <text evidence="7">The sequence shown here is derived from an EMBL/GenBank/DDBJ whole genome shotgun (WGS) entry which is preliminary data.</text>
</comment>
<dbReference type="CDD" id="cd13692">
    <property type="entry name" value="PBP2_BztA"/>
    <property type="match status" value="1"/>
</dbReference>
<feature type="chain" id="PRO_5032879627" evidence="5">
    <location>
        <begin position="32"/>
        <end position="362"/>
    </location>
</feature>
<dbReference type="PROSITE" id="PS51257">
    <property type="entry name" value="PROKAR_LIPOPROTEIN"/>
    <property type="match status" value="1"/>
</dbReference>
<dbReference type="PANTHER" id="PTHR30085">
    <property type="entry name" value="AMINO ACID ABC TRANSPORTER PERMEASE"/>
    <property type="match status" value="1"/>
</dbReference>
<evidence type="ECO:0000256" key="5">
    <source>
        <dbReference type="SAM" id="SignalP"/>
    </source>
</evidence>
<evidence type="ECO:0000256" key="4">
    <source>
        <dbReference type="RuleBase" id="RU003744"/>
    </source>
</evidence>
<dbReference type="InterPro" id="IPR001638">
    <property type="entry name" value="Solute-binding_3/MltF_N"/>
</dbReference>
<dbReference type="EMBL" id="JACHGJ010000002">
    <property type="protein sequence ID" value="MBB6479589.1"/>
    <property type="molecule type" value="Genomic_DNA"/>
</dbReference>
<dbReference type="Pfam" id="PF00497">
    <property type="entry name" value="SBP_bac_3"/>
    <property type="match status" value="1"/>
</dbReference>
<dbReference type="PROSITE" id="PS01039">
    <property type="entry name" value="SBP_BACTERIAL_3"/>
    <property type="match status" value="1"/>
</dbReference>
<reference evidence="7 8" key="1">
    <citation type="submission" date="2020-08" db="EMBL/GenBank/DDBJ databases">
        <title>Genomic Encyclopedia of Type Strains, Phase IV (KMG-IV): sequencing the most valuable type-strain genomes for metagenomic binning, comparative biology and taxonomic classification.</title>
        <authorList>
            <person name="Goeker M."/>
        </authorList>
    </citation>
    <scope>NUCLEOTIDE SEQUENCE [LARGE SCALE GENOMIC DNA]</scope>
    <source>
        <strain evidence="7 8">DSM 2461</strain>
    </source>
</reference>
<protein>
    <submittedName>
        <fullName evidence="7">General L-amino acid transport system substrate-binding protein</fullName>
    </submittedName>
</protein>
<evidence type="ECO:0000313" key="7">
    <source>
        <dbReference type="EMBL" id="MBB6479589.1"/>
    </source>
</evidence>
<feature type="domain" description="Solute-binding protein family 3/N-terminal" evidence="6">
    <location>
        <begin position="57"/>
        <end position="281"/>
    </location>
</feature>
<evidence type="ECO:0000256" key="3">
    <source>
        <dbReference type="ARBA" id="ARBA00022729"/>
    </source>
</evidence>
<keyword evidence="8" id="KW-1185">Reference proteome</keyword>
<evidence type="ECO:0000256" key="1">
    <source>
        <dbReference type="ARBA" id="ARBA00010333"/>
    </source>
</evidence>
<keyword evidence="2" id="KW-0813">Transport</keyword>
<comment type="similarity">
    <text evidence="1 4">Belongs to the bacterial solute-binding protein 3 family.</text>
</comment>
<dbReference type="InterPro" id="IPR018313">
    <property type="entry name" value="SBP_3_CS"/>
</dbReference>
<dbReference type="InterPro" id="IPR051455">
    <property type="entry name" value="Bact_solute-bind_prot3"/>
</dbReference>
<evidence type="ECO:0000259" key="6">
    <source>
        <dbReference type="SMART" id="SM00062"/>
    </source>
</evidence>
<dbReference type="AlphaFoldDB" id="A0A841R9H1"/>
<dbReference type="Proteomes" id="UP000587760">
    <property type="component" value="Unassembled WGS sequence"/>
</dbReference>
<dbReference type="PANTHER" id="PTHR30085:SF7">
    <property type="entry name" value="AMINO-ACID ABC TRANSPORTER-BINDING PROTEIN YHDW-RELATED"/>
    <property type="match status" value="1"/>
</dbReference>
<organism evidence="7 8">
    <name type="scientific">Spirochaeta isovalerica</name>
    <dbReference type="NCBI Taxonomy" id="150"/>
    <lineage>
        <taxon>Bacteria</taxon>
        <taxon>Pseudomonadati</taxon>
        <taxon>Spirochaetota</taxon>
        <taxon>Spirochaetia</taxon>
        <taxon>Spirochaetales</taxon>
        <taxon>Spirochaetaceae</taxon>
        <taxon>Spirochaeta</taxon>
    </lineage>
</organism>